<sequence>MIVAGLVLAGLGGLIHVYIWVLESLVWTGPRARATFGIRSDEEAQLTRALAFNQGFYNLFLALAVFAGIVAFAAGAAAVGATLVFAGAGMMVGAGLVLLLSSPSKARAALIQLGPPLLGVVALWIGLATV</sequence>
<organism evidence="2 3">
    <name type="scientific">Agromyces mediolanus</name>
    <name type="common">Corynebacterium mediolanum</name>
    <dbReference type="NCBI Taxonomy" id="41986"/>
    <lineage>
        <taxon>Bacteria</taxon>
        <taxon>Bacillati</taxon>
        <taxon>Actinomycetota</taxon>
        <taxon>Actinomycetes</taxon>
        <taxon>Micrococcales</taxon>
        <taxon>Microbacteriaceae</taxon>
        <taxon>Agromyces</taxon>
    </lineage>
</organism>
<dbReference type="RefSeq" id="WP_189085419.1">
    <property type="nucleotide sequence ID" value="NZ_BMRJ01000002.1"/>
</dbReference>
<dbReference type="AlphaFoldDB" id="A0A918CKQ2"/>
<dbReference type="InterPro" id="IPR009732">
    <property type="entry name" value="DUF1304"/>
</dbReference>
<evidence type="ECO:0000256" key="1">
    <source>
        <dbReference type="SAM" id="Phobius"/>
    </source>
</evidence>
<evidence type="ECO:0008006" key="4">
    <source>
        <dbReference type="Google" id="ProtNLM"/>
    </source>
</evidence>
<accession>A0A918CKQ2</accession>
<keyword evidence="1" id="KW-1133">Transmembrane helix</keyword>
<feature type="transmembrane region" description="Helical" evidence="1">
    <location>
        <begin position="108"/>
        <end position="127"/>
    </location>
</feature>
<feature type="transmembrane region" description="Helical" evidence="1">
    <location>
        <begin position="56"/>
        <end position="77"/>
    </location>
</feature>
<evidence type="ECO:0000313" key="3">
    <source>
        <dbReference type="Proteomes" id="UP000610303"/>
    </source>
</evidence>
<comment type="caution">
    <text evidence="2">The sequence shown here is derived from an EMBL/GenBank/DDBJ whole genome shotgun (WGS) entry which is preliminary data.</text>
</comment>
<gene>
    <name evidence="2" type="ORF">GCM10010196_22130</name>
</gene>
<dbReference type="Pfam" id="PF06993">
    <property type="entry name" value="DUF1304"/>
    <property type="match status" value="1"/>
</dbReference>
<keyword evidence="1" id="KW-0472">Membrane</keyword>
<protein>
    <recommendedName>
        <fullName evidence="4">DUF1304 domain-containing protein</fullName>
    </recommendedName>
</protein>
<dbReference type="Proteomes" id="UP000610303">
    <property type="component" value="Unassembled WGS sequence"/>
</dbReference>
<name>A0A918CKQ2_AGRME</name>
<reference evidence="2" key="2">
    <citation type="submission" date="2020-09" db="EMBL/GenBank/DDBJ databases">
        <authorList>
            <person name="Sun Q."/>
            <person name="Ohkuma M."/>
        </authorList>
    </citation>
    <scope>NUCLEOTIDE SEQUENCE</scope>
    <source>
        <strain evidence="2">JCM 3346</strain>
    </source>
</reference>
<feature type="transmembrane region" description="Helical" evidence="1">
    <location>
        <begin position="6"/>
        <end position="27"/>
    </location>
</feature>
<proteinExistence type="predicted"/>
<evidence type="ECO:0000313" key="2">
    <source>
        <dbReference type="EMBL" id="GGR27969.1"/>
    </source>
</evidence>
<keyword evidence="3" id="KW-1185">Reference proteome</keyword>
<reference evidence="2" key="1">
    <citation type="journal article" date="2014" name="Int. J. Syst. Evol. Microbiol.">
        <title>Complete genome sequence of Corynebacterium casei LMG S-19264T (=DSM 44701T), isolated from a smear-ripened cheese.</title>
        <authorList>
            <consortium name="US DOE Joint Genome Institute (JGI-PGF)"/>
            <person name="Walter F."/>
            <person name="Albersmeier A."/>
            <person name="Kalinowski J."/>
            <person name="Ruckert C."/>
        </authorList>
    </citation>
    <scope>NUCLEOTIDE SEQUENCE</scope>
    <source>
        <strain evidence="2">JCM 3346</strain>
    </source>
</reference>
<feature type="transmembrane region" description="Helical" evidence="1">
    <location>
        <begin position="83"/>
        <end position="101"/>
    </location>
</feature>
<keyword evidence="1" id="KW-0812">Transmembrane</keyword>
<dbReference type="EMBL" id="BMRJ01000002">
    <property type="protein sequence ID" value="GGR27969.1"/>
    <property type="molecule type" value="Genomic_DNA"/>
</dbReference>